<reference evidence="11 12" key="1">
    <citation type="journal article" date="2021" name="Nat. Commun.">
        <title>Incipient diploidization of the medicinal plant Perilla within 10,000 years.</title>
        <authorList>
            <person name="Zhang Y."/>
            <person name="Shen Q."/>
            <person name="Leng L."/>
            <person name="Zhang D."/>
            <person name="Chen S."/>
            <person name="Shi Y."/>
            <person name="Ning Z."/>
            <person name="Chen S."/>
        </authorList>
    </citation>
    <scope>NUCLEOTIDE SEQUENCE [LARGE SCALE GENOMIC DNA]</scope>
    <source>
        <strain evidence="12">cv. PC099</strain>
    </source>
</reference>
<comment type="caution">
    <text evidence="11">The sequence shown here is derived from an EMBL/GenBank/DDBJ whole genome shotgun (WGS) entry which is preliminary data.</text>
</comment>
<evidence type="ECO:0000256" key="5">
    <source>
        <dbReference type="ARBA" id="ARBA00022771"/>
    </source>
</evidence>
<name>A0AAD4JE33_PERFH</name>
<sequence length="196" mass="21855">MGGFCSCFHVPDEQQDADTSDTCFCPPCLIQNFKNKHLNRYLQSRQRNEITSSNQQQESPSNPGLVLNNAAAAAGSAPHDGASFRQHSGEPEPEPVEQSEDVGANTKSRHGLRILVSPNKEQIVSKSSAVVLSFQHTFPSSVDREEECPTCLEEYTPENPKIIAKCCHHYHLSCIYEWMERNSNCPVCGKVMLFNE</sequence>
<keyword evidence="12" id="KW-1185">Reference proteome</keyword>
<dbReference type="GO" id="GO:0008270">
    <property type="term" value="F:zinc ion binding"/>
    <property type="evidence" value="ECO:0007669"/>
    <property type="project" value="UniProtKB-KW"/>
</dbReference>
<evidence type="ECO:0000256" key="7">
    <source>
        <dbReference type="ARBA" id="ARBA00022833"/>
    </source>
</evidence>
<dbReference type="GO" id="GO:0061630">
    <property type="term" value="F:ubiquitin protein ligase activity"/>
    <property type="evidence" value="ECO:0007669"/>
    <property type="project" value="UniProtKB-EC"/>
</dbReference>
<keyword evidence="6" id="KW-0833">Ubl conjugation pathway</keyword>
<evidence type="ECO:0000313" key="12">
    <source>
        <dbReference type="Proteomes" id="UP001190926"/>
    </source>
</evidence>
<dbReference type="Pfam" id="PF13639">
    <property type="entry name" value="zf-RING_2"/>
    <property type="match status" value="1"/>
</dbReference>
<keyword evidence="3" id="KW-0808">Transferase</keyword>
<evidence type="ECO:0000259" key="10">
    <source>
        <dbReference type="PROSITE" id="PS50089"/>
    </source>
</evidence>
<evidence type="ECO:0000256" key="1">
    <source>
        <dbReference type="ARBA" id="ARBA00000900"/>
    </source>
</evidence>
<dbReference type="EMBL" id="SDAM02000074">
    <property type="protein sequence ID" value="KAH6832141.1"/>
    <property type="molecule type" value="Genomic_DNA"/>
</dbReference>
<feature type="region of interest" description="Disordered" evidence="9">
    <location>
        <begin position="73"/>
        <end position="111"/>
    </location>
</feature>
<dbReference type="InterPro" id="IPR001841">
    <property type="entry name" value="Znf_RING"/>
</dbReference>
<comment type="catalytic activity">
    <reaction evidence="1">
        <text>S-ubiquitinyl-[E2 ubiquitin-conjugating enzyme]-L-cysteine + [acceptor protein]-L-lysine = [E2 ubiquitin-conjugating enzyme]-L-cysteine + N(6)-ubiquitinyl-[acceptor protein]-L-lysine.</text>
        <dbReference type="EC" id="2.3.2.27"/>
    </reaction>
</comment>
<keyword evidence="7" id="KW-0862">Zinc</keyword>
<evidence type="ECO:0000313" key="11">
    <source>
        <dbReference type="EMBL" id="KAH6832141.1"/>
    </source>
</evidence>
<dbReference type="InterPro" id="IPR013083">
    <property type="entry name" value="Znf_RING/FYVE/PHD"/>
</dbReference>
<feature type="compositionally biased region" description="Low complexity" evidence="9">
    <location>
        <begin position="52"/>
        <end position="63"/>
    </location>
</feature>
<proteinExistence type="predicted"/>
<feature type="compositionally biased region" description="Acidic residues" evidence="9">
    <location>
        <begin position="91"/>
        <end position="100"/>
    </location>
</feature>
<evidence type="ECO:0000256" key="8">
    <source>
        <dbReference type="PROSITE-ProRule" id="PRU00175"/>
    </source>
</evidence>
<dbReference type="PANTHER" id="PTHR46463">
    <property type="entry name" value="ZINC FINGER, RING/FYVE/PHD-TYPE"/>
    <property type="match status" value="1"/>
</dbReference>
<feature type="domain" description="RING-type" evidence="10">
    <location>
        <begin position="148"/>
        <end position="188"/>
    </location>
</feature>
<evidence type="ECO:0000256" key="9">
    <source>
        <dbReference type="SAM" id="MobiDB-lite"/>
    </source>
</evidence>
<dbReference type="Proteomes" id="UP001190926">
    <property type="component" value="Unassembled WGS sequence"/>
</dbReference>
<evidence type="ECO:0000256" key="2">
    <source>
        <dbReference type="ARBA" id="ARBA00012483"/>
    </source>
</evidence>
<keyword evidence="5 8" id="KW-0863">Zinc-finger</keyword>
<dbReference type="SUPFAM" id="SSF57850">
    <property type="entry name" value="RING/U-box"/>
    <property type="match status" value="1"/>
</dbReference>
<dbReference type="PANTHER" id="PTHR46463:SF86">
    <property type="entry name" value="RING-TYPE DOMAIN-CONTAINING PROTEIN"/>
    <property type="match status" value="1"/>
</dbReference>
<dbReference type="Gene3D" id="3.30.40.10">
    <property type="entry name" value="Zinc/RING finger domain, C3HC4 (zinc finger)"/>
    <property type="match status" value="1"/>
</dbReference>
<evidence type="ECO:0000256" key="6">
    <source>
        <dbReference type="ARBA" id="ARBA00022786"/>
    </source>
</evidence>
<dbReference type="EC" id="2.3.2.27" evidence="2"/>
<accession>A0AAD4JE33</accession>
<feature type="region of interest" description="Disordered" evidence="9">
    <location>
        <begin position="47"/>
        <end position="66"/>
    </location>
</feature>
<evidence type="ECO:0000256" key="3">
    <source>
        <dbReference type="ARBA" id="ARBA00022679"/>
    </source>
</evidence>
<keyword evidence="4" id="KW-0479">Metal-binding</keyword>
<dbReference type="SMART" id="SM00184">
    <property type="entry name" value="RING"/>
    <property type="match status" value="1"/>
</dbReference>
<feature type="compositionally biased region" description="Low complexity" evidence="9">
    <location>
        <begin position="73"/>
        <end position="83"/>
    </location>
</feature>
<dbReference type="PROSITE" id="PS50089">
    <property type="entry name" value="ZF_RING_2"/>
    <property type="match status" value="1"/>
</dbReference>
<evidence type="ECO:0000256" key="4">
    <source>
        <dbReference type="ARBA" id="ARBA00022723"/>
    </source>
</evidence>
<gene>
    <name evidence="11" type="ORF">C2S53_007701</name>
</gene>
<organism evidence="11 12">
    <name type="scientific">Perilla frutescens var. hirtella</name>
    <name type="common">Perilla citriodora</name>
    <name type="synonym">Perilla setoyensis</name>
    <dbReference type="NCBI Taxonomy" id="608512"/>
    <lineage>
        <taxon>Eukaryota</taxon>
        <taxon>Viridiplantae</taxon>
        <taxon>Streptophyta</taxon>
        <taxon>Embryophyta</taxon>
        <taxon>Tracheophyta</taxon>
        <taxon>Spermatophyta</taxon>
        <taxon>Magnoliopsida</taxon>
        <taxon>eudicotyledons</taxon>
        <taxon>Gunneridae</taxon>
        <taxon>Pentapetalae</taxon>
        <taxon>asterids</taxon>
        <taxon>lamiids</taxon>
        <taxon>Lamiales</taxon>
        <taxon>Lamiaceae</taxon>
        <taxon>Nepetoideae</taxon>
        <taxon>Elsholtzieae</taxon>
        <taxon>Perilla</taxon>
    </lineage>
</organism>
<protein>
    <recommendedName>
        <fullName evidence="2">RING-type E3 ubiquitin transferase</fullName>
        <ecNumber evidence="2">2.3.2.27</ecNumber>
    </recommendedName>
</protein>
<dbReference type="AlphaFoldDB" id="A0AAD4JE33"/>